<evidence type="ECO:0000256" key="3">
    <source>
        <dbReference type="ARBA" id="ARBA00022475"/>
    </source>
</evidence>
<keyword evidence="9" id="KW-0012">Acyltransferase</keyword>
<dbReference type="GO" id="GO:0005886">
    <property type="term" value="C:plasma membrane"/>
    <property type="evidence" value="ECO:0007669"/>
    <property type="project" value="UniProtKB-SubCell"/>
</dbReference>
<evidence type="ECO:0000256" key="5">
    <source>
        <dbReference type="ARBA" id="ARBA00022989"/>
    </source>
</evidence>
<feature type="transmembrane region" description="Helical" evidence="7">
    <location>
        <begin position="38"/>
        <end position="59"/>
    </location>
</feature>
<gene>
    <name evidence="9" type="ORF">DXB61_00250</name>
</gene>
<reference evidence="9 10" key="1">
    <citation type="submission" date="2018-08" db="EMBL/GenBank/DDBJ databases">
        <title>A genome reference for cultivated species of the human gut microbiota.</title>
        <authorList>
            <person name="Zou Y."/>
            <person name="Xue W."/>
            <person name="Luo G."/>
        </authorList>
    </citation>
    <scope>NUCLEOTIDE SEQUENCE [LARGE SCALE GENOMIC DNA]</scope>
    <source>
        <strain evidence="9 10">OM05-11AA</strain>
    </source>
</reference>
<feature type="transmembrane region" description="Helical" evidence="7">
    <location>
        <begin position="236"/>
        <end position="258"/>
    </location>
</feature>
<evidence type="ECO:0000313" key="10">
    <source>
        <dbReference type="Proteomes" id="UP000261088"/>
    </source>
</evidence>
<dbReference type="PANTHER" id="PTHR40074:SF2">
    <property type="entry name" value="O-ACETYLTRANSFERASE WECH"/>
    <property type="match status" value="1"/>
</dbReference>
<dbReference type="Pfam" id="PF01757">
    <property type="entry name" value="Acyl_transf_3"/>
    <property type="match status" value="1"/>
</dbReference>
<comment type="subcellular location">
    <subcellularLocation>
        <location evidence="1">Cell membrane</location>
        <topology evidence="1">Multi-pass membrane protein</topology>
    </subcellularLocation>
</comment>
<protein>
    <submittedName>
        <fullName evidence="9">Acyltransferase</fullName>
    </submittedName>
</protein>
<keyword evidence="6 7" id="KW-0472">Membrane</keyword>
<feature type="transmembrane region" description="Helical" evidence="7">
    <location>
        <begin position="7"/>
        <end position="26"/>
    </location>
</feature>
<dbReference type="GO" id="GO:0016413">
    <property type="term" value="F:O-acetyltransferase activity"/>
    <property type="evidence" value="ECO:0007669"/>
    <property type="project" value="TreeGrafter"/>
</dbReference>
<name>A0AB37LYS0_9BACT</name>
<dbReference type="RefSeq" id="WP_122120896.1">
    <property type="nucleotide sequence ID" value="NZ_QSUP01000001.1"/>
</dbReference>
<evidence type="ECO:0000259" key="8">
    <source>
        <dbReference type="Pfam" id="PF01757"/>
    </source>
</evidence>
<feature type="transmembrane region" description="Helical" evidence="7">
    <location>
        <begin position="119"/>
        <end position="137"/>
    </location>
</feature>
<dbReference type="InterPro" id="IPR002656">
    <property type="entry name" value="Acyl_transf_3_dom"/>
</dbReference>
<feature type="domain" description="Acyltransferase 3" evidence="8">
    <location>
        <begin position="8"/>
        <end position="324"/>
    </location>
</feature>
<dbReference type="AlphaFoldDB" id="A0AB37LYS0"/>
<proteinExistence type="inferred from homology"/>
<evidence type="ECO:0000256" key="7">
    <source>
        <dbReference type="SAM" id="Phobius"/>
    </source>
</evidence>
<feature type="transmembrane region" description="Helical" evidence="7">
    <location>
        <begin position="149"/>
        <end position="165"/>
    </location>
</feature>
<keyword evidence="5 7" id="KW-1133">Transmembrane helix</keyword>
<dbReference type="GO" id="GO:0009246">
    <property type="term" value="P:enterobacterial common antigen biosynthetic process"/>
    <property type="evidence" value="ECO:0007669"/>
    <property type="project" value="TreeGrafter"/>
</dbReference>
<feature type="transmembrane region" description="Helical" evidence="7">
    <location>
        <begin position="305"/>
        <end position="327"/>
    </location>
</feature>
<feature type="transmembrane region" description="Helical" evidence="7">
    <location>
        <begin position="202"/>
        <end position="224"/>
    </location>
</feature>
<dbReference type="PANTHER" id="PTHR40074">
    <property type="entry name" value="O-ACETYLTRANSFERASE WECH"/>
    <property type="match status" value="1"/>
</dbReference>
<feature type="transmembrane region" description="Helical" evidence="7">
    <location>
        <begin position="270"/>
        <end position="293"/>
    </location>
</feature>
<keyword evidence="3" id="KW-1003">Cell membrane</keyword>
<comment type="caution">
    <text evidence="9">The sequence shown here is derived from an EMBL/GenBank/DDBJ whole genome shotgun (WGS) entry which is preliminary data.</text>
</comment>
<organism evidence="9 10">
    <name type="scientific">Parabacteroides merdae</name>
    <dbReference type="NCBI Taxonomy" id="46503"/>
    <lineage>
        <taxon>Bacteria</taxon>
        <taxon>Pseudomonadati</taxon>
        <taxon>Bacteroidota</taxon>
        <taxon>Bacteroidia</taxon>
        <taxon>Bacteroidales</taxon>
        <taxon>Tannerellaceae</taxon>
        <taxon>Parabacteroides</taxon>
    </lineage>
</organism>
<dbReference type="Proteomes" id="UP000261088">
    <property type="component" value="Unassembled WGS sequence"/>
</dbReference>
<keyword evidence="9" id="KW-0808">Transferase</keyword>
<evidence type="ECO:0000256" key="2">
    <source>
        <dbReference type="ARBA" id="ARBA00007400"/>
    </source>
</evidence>
<evidence type="ECO:0000256" key="6">
    <source>
        <dbReference type="ARBA" id="ARBA00023136"/>
    </source>
</evidence>
<dbReference type="EMBL" id="QSUP01000001">
    <property type="protein sequence ID" value="RGN54152.1"/>
    <property type="molecule type" value="Genomic_DNA"/>
</dbReference>
<feature type="transmembrane region" description="Helical" evidence="7">
    <location>
        <begin position="79"/>
        <end position="99"/>
    </location>
</feature>
<evidence type="ECO:0000313" key="9">
    <source>
        <dbReference type="EMBL" id="RGN54152.1"/>
    </source>
</evidence>
<keyword evidence="4 7" id="KW-0812">Transmembrane</keyword>
<feature type="transmembrane region" description="Helical" evidence="7">
    <location>
        <begin position="177"/>
        <end position="195"/>
    </location>
</feature>
<comment type="similarity">
    <text evidence="2">Belongs to the acyltransferase 3 family.</text>
</comment>
<evidence type="ECO:0000256" key="4">
    <source>
        <dbReference type="ARBA" id="ARBA00022692"/>
    </source>
</evidence>
<sequence length="342" mass="40386">MHERIFHFDIIRTVACLMVIIMHASMPSDRIIGVFTWGITYLTMPCIGLFFALSGALLLPVKNTPLDSVNFVKKRGGRFILPVLLWSLIYLFVNGTFTAGDINMLIKSILSLPFYRQEGVLWFMYVLIGLYIIAPVISPWLSQVDKKTLKFYLFIWGITLLYPFFKPWLQLEESPYGILYYSSGFLGYFILGFYLRRFGIYLRFLTSIFLLCIVILIPVVYKLFIEQYGLDFGDIFWYLSLDCPILVILWWNILKYLADWLERFSCIKHFCVMFSNLSFGMYLCHMLIQRYWLWHVSYILNIQNYILQTFIIIILTILFSYVLSYLLSKLPLGNQIICYKNK</sequence>
<accession>A0AB37LYS0</accession>
<evidence type="ECO:0000256" key="1">
    <source>
        <dbReference type="ARBA" id="ARBA00004651"/>
    </source>
</evidence>